<keyword evidence="4" id="KW-1185">Reference proteome</keyword>
<evidence type="ECO:0000313" key="3">
    <source>
        <dbReference type="EMBL" id="KAJ9687313.1"/>
    </source>
</evidence>
<dbReference type="Pfam" id="PF07725">
    <property type="entry name" value="LRR_3"/>
    <property type="match status" value="1"/>
</dbReference>
<keyword evidence="2" id="KW-0677">Repeat</keyword>
<dbReference type="GO" id="GO:0006952">
    <property type="term" value="P:defense response"/>
    <property type="evidence" value="ECO:0007669"/>
    <property type="project" value="InterPro"/>
</dbReference>
<gene>
    <name evidence="3" type="ORF">PVL29_015985</name>
</gene>
<protein>
    <submittedName>
        <fullName evidence="3">Uncharacterized protein</fullName>
    </submittedName>
</protein>
<dbReference type="PANTHER" id="PTHR11017">
    <property type="entry name" value="LEUCINE-RICH REPEAT-CONTAINING PROTEIN"/>
    <property type="match status" value="1"/>
</dbReference>
<keyword evidence="1" id="KW-0433">Leucine-rich repeat</keyword>
<evidence type="ECO:0000313" key="4">
    <source>
        <dbReference type="Proteomes" id="UP001168098"/>
    </source>
</evidence>
<dbReference type="InterPro" id="IPR011713">
    <property type="entry name" value="Leu-rich_rpt_3"/>
</dbReference>
<sequence>MGCSFEFPPSGLRANFSLATAYIIGLAISMDERTEACTTSIITSIKERGMIRIIRCVNDATKLRDFLTIITSLKETHMILAQPRDASGIKGVETISLDLSKLKRVCFNSNVFAKMTRLRLLKVHSNSYVSHTHEDIQKKYYDDVIKDASKIQFNLDFEFLSYEIRYLYWNGYPLDFLLSNFNGENLVELHLKCNNIKQLWQGNKYLESLKVIDLSCSKKLIQMSEFLSMPNFERLILGGCASMIDIHPSVGVLKKLTTLNLTWCDKLMGLPSSINNLESLEILDLSFCSKFKKFPEKERNMKSLKALRLMKTAIKDLPNSITDLESLEIRDVSYYSKCDKFPEKGGNMKSLKVLQLKNTAIKDLLDSIRDLESLEILDLSDCSKFEKFSRYREKHETSTQT</sequence>
<dbReference type="SUPFAM" id="SSF52058">
    <property type="entry name" value="L domain-like"/>
    <property type="match status" value="1"/>
</dbReference>
<dbReference type="EMBL" id="JARBHA010000012">
    <property type="protein sequence ID" value="KAJ9687313.1"/>
    <property type="molecule type" value="Genomic_DNA"/>
</dbReference>
<organism evidence="3 4">
    <name type="scientific">Vitis rotundifolia</name>
    <name type="common">Muscadine grape</name>
    <dbReference type="NCBI Taxonomy" id="103349"/>
    <lineage>
        <taxon>Eukaryota</taxon>
        <taxon>Viridiplantae</taxon>
        <taxon>Streptophyta</taxon>
        <taxon>Embryophyta</taxon>
        <taxon>Tracheophyta</taxon>
        <taxon>Spermatophyta</taxon>
        <taxon>Magnoliopsida</taxon>
        <taxon>eudicotyledons</taxon>
        <taxon>Gunneridae</taxon>
        <taxon>Pentapetalae</taxon>
        <taxon>rosids</taxon>
        <taxon>Vitales</taxon>
        <taxon>Vitaceae</taxon>
        <taxon>Viteae</taxon>
        <taxon>Vitis</taxon>
    </lineage>
</organism>
<accession>A0AA38ZF57</accession>
<name>A0AA38ZF57_VITRO</name>
<dbReference type="Gene3D" id="3.80.10.10">
    <property type="entry name" value="Ribonuclease Inhibitor"/>
    <property type="match status" value="2"/>
</dbReference>
<evidence type="ECO:0000256" key="1">
    <source>
        <dbReference type="ARBA" id="ARBA00022614"/>
    </source>
</evidence>
<reference evidence="3 4" key="1">
    <citation type="journal article" date="2023" name="BMC Biotechnol.">
        <title>Vitis rotundifolia cv Carlos genome sequencing.</title>
        <authorList>
            <person name="Huff M."/>
            <person name="Hulse-Kemp A."/>
            <person name="Scheffler B."/>
            <person name="Youngblood R."/>
            <person name="Simpson S."/>
            <person name="Babiker E."/>
            <person name="Staton M."/>
        </authorList>
    </citation>
    <scope>NUCLEOTIDE SEQUENCE [LARGE SCALE GENOMIC DNA]</scope>
    <source>
        <tissue evidence="3">Leaf</tissue>
    </source>
</reference>
<dbReference type="Proteomes" id="UP001168098">
    <property type="component" value="Unassembled WGS sequence"/>
</dbReference>
<evidence type="ECO:0000256" key="2">
    <source>
        <dbReference type="ARBA" id="ARBA00022737"/>
    </source>
</evidence>
<dbReference type="AlphaFoldDB" id="A0AA38ZF57"/>
<dbReference type="PANTHER" id="PTHR11017:SF570">
    <property type="entry name" value="DISEASE RESISTANCE PROTEIN (TIR-NBS CLASS)-RELATED"/>
    <property type="match status" value="1"/>
</dbReference>
<dbReference type="InterPro" id="IPR032675">
    <property type="entry name" value="LRR_dom_sf"/>
</dbReference>
<proteinExistence type="predicted"/>
<dbReference type="InterPro" id="IPR044974">
    <property type="entry name" value="Disease_R_plants"/>
</dbReference>
<comment type="caution">
    <text evidence="3">The sequence shown here is derived from an EMBL/GenBank/DDBJ whole genome shotgun (WGS) entry which is preliminary data.</text>
</comment>